<keyword evidence="2" id="KW-1185">Reference proteome</keyword>
<sequence>MIAKKSGSPPVEPYGKIIPAEYLVPWFLYSKAAAGLIQRQKVDQGPGADHAFNRLKHLFSSTPILAQPDLASPFVVEVDASDVGVGAVLSQRQGPDARLHPCAFFSQRLTPAEANYNVGNRELLAVKLALEEWRHWLEGAAKPFVVWTDHKNLAYIQTAKRLNPRQARWALFFSRFNFTLTYRPGSRNIKPDALSRLSTAEERRPCAGPRNNNPTQGEARQTACMFRMPSVCGSLRPLPIPGRPWWSHIALDFVTGLPSFANNTTILTIVDRFSKTAHFIALPKLPSARENADLLTAHVVRLHGIPQDVVSDRGPQFISRVWKEFCRGLGITVSLSSGFHPQTNGQTERTNQDLESALRCVVAANPSPWSSYLPWVEYSHNSLTSSATGLSPFEASLGYQPPLFPVRRRSFPFPPCNITSSAARPCGGEPEQPWKPLPNGTSGRLTRSGLWPLSTSSANPSGCPQGIFPSELKSRKLSPRFLGPFTIQENYQPFSRPSQTPSFYAHPPHNLPLTSPTAAAPRPPPGPIACRLSALPARRCRPHRLGLLALPTRRCQPPADASDSQPCLPGAAACISSAPAALPVRRASAAPHQGLSTKLRQQGFQTVLLPIHLVNVHSLANKMDELLPCASLKAGLESTSWIALFFQL</sequence>
<gene>
    <name evidence="1" type="ORF">L3Q82_009707</name>
</gene>
<dbReference type="EMBL" id="CM041541">
    <property type="protein sequence ID" value="KAI3365976.1"/>
    <property type="molecule type" value="Genomic_DNA"/>
</dbReference>
<comment type="caution">
    <text evidence="1">The sequence shown here is derived from an EMBL/GenBank/DDBJ whole genome shotgun (WGS) entry which is preliminary data.</text>
</comment>
<evidence type="ECO:0000313" key="2">
    <source>
        <dbReference type="Proteomes" id="UP000831701"/>
    </source>
</evidence>
<protein>
    <submittedName>
        <fullName evidence="1">Uncharacterized protein</fullName>
    </submittedName>
</protein>
<evidence type="ECO:0000313" key="1">
    <source>
        <dbReference type="EMBL" id="KAI3365976.1"/>
    </source>
</evidence>
<dbReference type="Proteomes" id="UP000831701">
    <property type="component" value="Chromosome 11"/>
</dbReference>
<accession>A0ACB8WE19</accession>
<reference evidence="1" key="1">
    <citation type="submission" date="2022-04" db="EMBL/GenBank/DDBJ databases">
        <title>Jade perch genome.</title>
        <authorList>
            <person name="Chao B."/>
        </authorList>
    </citation>
    <scope>NUCLEOTIDE SEQUENCE</scope>
    <source>
        <strain evidence="1">CB-2022</strain>
    </source>
</reference>
<feature type="non-terminal residue" evidence="1">
    <location>
        <position position="648"/>
    </location>
</feature>
<organism evidence="1 2">
    <name type="scientific">Scortum barcoo</name>
    <name type="common">barcoo grunter</name>
    <dbReference type="NCBI Taxonomy" id="214431"/>
    <lineage>
        <taxon>Eukaryota</taxon>
        <taxon>Metazoa</taxon>
        <taxon>Chordata</taxon>
        <taxon>Craniata</taxon>
        <taxon>Vertebrata</taxon>
        <taxon>Euteleostomi</taxon>
        <taxon>Actinopterygii</taxon>
        <taxon>Neopterygii</taxon>
        <taxon>Teleostei</taxon>
        <taxon>Neoteleostei</taxon>
        <taxon>Acanthomorphata</taxon>
        <taxon>Eupercaria</taxon>
        <taxon>Centrarchiformes</taxon>
        <taxon>Terapontoidei</taxon>
        <taxon>Terapontidae</taxon>
        <taxon>Scortum</taxon>
    </lineage>
</organism>
<name>A0ACB8WE19_9TELE</name>
<proteinExistence type="predicted"/>